<keyword evidence="6" id="KW-0053">Apoptosis</keyword>
<dbReference type="EC" id="3.1.2.2" evidence="16"/>
<keyword evidence="4" id="KW-1003">Cell membrane</keyword>
<evidence type="ECO:0000256" key="12">
    <source>
        <dbReference type="ARBA" id="ARBA00023273"/>
    </source>
</evidence>
<evidence type="ECO:0000256" key="8">
    <source>
        <dbReference type="ARBA" id="ARBA00022832"/>
    </source>
</evidence>
<keyword evidence="9" id="KW-0809">Transit peptide</keyword>
<keyword evidence="10" id="KW-0443">Lipid metabolism</keyword>
<sequence length="140" mass="15620">MEKMPRSRGCFVCGSPEENSRSLGVEIYWNEEEHRTEIRIRPDTTWCGYEGMVHGGIIASVFDDAMAWAVRKTIGTWAVTGEMSVRYLRPVQEGKEYVVEGKVDRQSGRKITTAARMADDRGKTVAEATALFIRMPGGGS</sequence>
<evidence type="ECO:0000256" key="23">
    <source>
        <dbReference type="ARBA" id="ARBA00048180"/>
    </source>
</evidence>
<dbReference type="GO" id="GO:0016020">
    <property type="term" value="C:membrane"/>
    <property type="evidence" value="ECO:0007669"/>
    <property type="project" value="UniProtKB-SubCell"/>
</dbReference>
<evidence type="ECO:0000256" key="22">
    <source>
        <dbReference type="ARBA" id="ARBA00048074"/>
    </source>
</evidence>
<dbReference type="SUPFAM" id="SSF54637">
    <property type="entry name" value="Thioesterase/thiol ester dehydrase-isomerase"/>
    <property type="match status" value="1"/>
</dbReference>
<dbReference type="InterPro" id="IPR029069">
    <property type="entry name" value="HotDog_dom_sf"/>
</dbReference>
<evidence type="ECO:0000256" key="19">
    <source>
        <dbReference type="ARBA" id="ARBA00047588"/>
    </source>
</evidence>
<dbReference type="PANTHER" id="PTHR12418">
    <property type="entry name" value="ACYL-COENZYME A THIOESTERASE THEM4"/>
    <property type="match status" value="1"/>
</dbReference>
<evidence type="ECO:0000256" key="20">
    <source>
        <dbReference type="ARBA" id="ARBA00047734"/>
    </source>
</evidence>
<dbReference type="OrthoDB" id="9792301at2"/>
<evidence type="ECO:0000313" key="25">
    <source>
        <dbReference type="EMBL" id="TDY55851.1"/>
    </source>
</evidence>
<name>A0A4R8M1D5_9BACT</name>
<keyword evidence="12" id="KW-0966">Cell projection</keyword>
<evidence type="ECO:0000256" key="16">
    <source>
        <dbReference type="ARBA" id="ARBA00038848"/>
    </source>
</evidence>
<accession>A0A4R8M1D5</accession>
<evidence type="ECO:0000256" key="14">
    <source>
        <dbReference type="ARBA" id="ARBA00037002"/>
    </source>
</evidence>
<keyword evidence="8" id="KW-0276">Fatty acid metabolism</keyword>
<evidence type="ECO:0000256" key="13">
    <source>
        <dbReference type="ARBA" id="ARBA00035852"/>
    </source>
</evidence>
<evidence type="ECO:0000256" key="17">
    <source>
        <dbReference type="ARBA" id="ARBA00040123"/>
    </source>
</evidence>
<evidence type="ECO:0000256" key="11">
    <source>
        <dbReference type="ARBA" id="ARBA00023136"/>
    </source>
</evidence>
<keyword evidence="11" id="KW-0472">Membrane</keyword>
<comment type="similarity">
    <text evidence="15">Belongs to the THEM4/THEM5 thioesterase family.</text>
</comment>
<keyword evidence="26" id="KW-1185">Reference proteome</keyword>
<dbReference type="EMBL" id="SORI01000022">
    <property type="protein sequence ID" value="TDY55851.1"/>
    <property type="molecule type" value="Genomic_DNA"/>
</dbReference>
<keyword evidence="7" id="KW-0378">Hydrolase</keyword>
<protein>
    <recommendedName>
        <fullName evidence="17">Acyl-coenzyme A thioesterase THEM4</fullName>
        <ecNumber evidence="16">3.1.2.2</ecNumber>
    </recommendedName>
    <alternativeName>
        <fullName evidence="18">Thioesterase superfamily member 4</fullName>
    </alternativeName>
</protein>
<dbReference type="NCBIfam" id="TIGR00369">
    <property type="entry name" value="unchar_dom_1"/>
    <property type="match status" value="1"/>
</dbReference>
<comment type="catalytic activity">
    <reaction evidence="20">
        <text>hexadecanoyl-CoA + H2O = hexadecanoate + CoA + H(+)</text>
        <dbReference type="Rhea" id="RHEA:16645"/>
        <dbReference type="ChEBI" id="CHEBI:7896"/>
        <dbReference type="ChEBI" id="CHEBI:15377"/>
        <dbReference type="ChEBI" id="CHEBI:15378"/>
        <dbReference type="ChEBI" id="CHEBI:57287"/>
        <dbReference type="ChEBI" id="CHEBI:57379"/>
        <dbReference type="EC" id="3.1.2.2"/>
    </reaction>
    <physiologicalReaction direction="left-to-right" evidence="20">
        <dbReference type="Rhea" id="RHEA:16646"/>
    </physiologicalReaction>
</comment>
<comment type="catalytic activity">
    <reaction evidence="23">
        <text>tetradecanoyl-CoA + H2O = tetradecanoate + CoA + H(+)</text>
        <dbReference type="Rhea" id="RHEA:40119"/>
        <dbReference type="ChEBI" id="CHEBI:15377"/>
        <dbReference type="ChEBI" id="CHEBI:15378"/>
        <dbReference type="ChEBI" id="CHEBI:30807"/>
        <dbReference type="ChEBI" id="CHEBI:57287"/>
        <dbReference type="ChEBI" id="CHEBI:57385"/>
    </reaction>
    <physiologicalReaction direction="left-to-right" evidence="23">
        <dbReference type="Rhea" id="RHEA:40120"/>
    </physiologicalReaction>
</comment>
<organism evidence="25 26">
    <name type="scientific">Aminivibrio pyruvatiphilus</name>
    <dbReference type="NCBI Taxonomy" id="1005740"/>
    <lineage>
        <taxon>Bacteria</taxon>
        <taxon>Thermotogati</taxon>
        <taxon>Synergistota</taxon>
        <taxon>Synergistia</taxon>
        <taxon>Synergistales</taxon>
        <taxon>Aminobacteriaceae</taxon>
        <taxon>Aminivibrio</taxon>
    </lineage>
</organism>
<comment type="subcellular location">
    <subcellularLocation>
        <location evidence="3">Cell projection</location>
        <location evidence="3">Ruffle membrane</location>
    </subcellularLocation>
    <subcellularLocation>
        <location evidence="2">Cytoplasm</location>
    </subcellularLocation>
    <subcellularLocation>
        <location evidence="1">Membrane</location>
        <topology evidence="1">Peripheral membrane protein</topology>
    </subcellularLocation>
</comment>
<evidence type="ECO:0000256" key="21">
    <source>
        <dbReference type="ARBA" id="ARBA00047969"/>
    </source>
</evidence>
<feature type="domain" description="Thioesterase" evidence="24">
    <location>
        <begin position="51"/>
        <end position="125"/>
    </location>
</feature>
<evidence type="ECO:0000256" key="2">
    <source>
        <dbReference type="ARBA" id="ARBA00004496"/>
    </source>
</evidence>
<dbReference type="RefSeq" id="WP_133958901.1">
    <property type="nucleotide sequence ID" value="NZ_SORI01000022.1"/>
</dbReference>
<evidence type="ECO:0000256" key="3">
    <source>
        <dbReference type="ARBA" id="ARBA00004632"/>
    </source>
</evidence>
<dbReference type="InterPro" id="IPR006683">
    <property type="entry name" value="Thioestr_dom"/>
</dbReference>
<comment type="catalytic activity">
    <reaction evidence="19">
        <text>octanoyl-CoA + H2O = octanoate + CoA + H(+)</text>
        <dbReference type="Rhea" id="RHEA:30143"/>
        <dbReference type="ChEBI" id="CHEBI:15377"/>
        <dbReference type="ChEBI" id="CHEBI:15378"/>
        <dbReference type="ChEBI" id="CHEBI:25646"/>
        <dbReference type="ChEBI" id="CHEBI:57287"/>
        <dbReference type="ChEBI" id="CHEBI:57386"/>
    </reaction>
    <physiologicalReaction direction="left-to-right" evidence="19">
        <dbReference type="Rhea" id="RHEA:30144"/>
    </physiologicalReaction>
</comment>
<comment type="catalytic activity">
    <reaction evidence="21">
        <text>decanoyl-CoA + H2O = decanoate + CoA + H(+)</text>
        <dbReference type="Rhea" id="RHEA:40059"/>
        <dbReference type="ChEBI" id="CHEBI:15377"/>
        <dbReference type="ChEBI" id="CHEBI:15378"/>
        <dbReference type="ChEBI" id="CHEBI:27689"/>
        <dbReference type="ChEBI" id="CHEBI:57287"/>
        <dbReference type="ChEBI" id="CHEBI:61430"/>
    </reaction>
    <physiologicalReaction direction="left-to-right" evidence="21">
        <dbReference type="Rhea" id="RHEA:40060"/>
    </physiologicalReaction>
</comment>
<comment type="catalytic activity">
    <reaction evidence="14">
        <text>(9Z)-octadecenoyl-CoA + H2O = (9Z)-octadecenoate + CoA + H(+)</text>
        <dbReference type="Rhea" id="RHEA:40139"/>
        <dbReference type="ChEBI" id="CHEBI:15377"/>
        <dbReference type="ChEBI" id="CHEBI:15378"/>
        <dbReference type="ChEBI" id="CHEBI:30823"/>
        <dbReference type="ChEBI" id="CHEBI:57287"/>
        <dbReference type="ChEBI" id="CHEBI:57387"/>
    </reaction>
    <physiologicalReaction direction="left-to-right" evidence="14">
        <dbReference type="Rhea" id="RHEA:40140"/>
    </physiologicalReaction>
</comment>
<dbReference type="PANTHER" id="PTHR12418:SF19">
    <property type="entry name" value="ACYL-COENZYME A THIOESTERASE THEM4"/>
    <property type="match status" value="1"/>
</dbReference>
<comment type="caution">
    <text evidence="25">The sequence shown here is derived from an EMBL/GenBank/DDBJ whole genome shotgun (WGS) entry which is preliminary data.</text>
</comment>
<comment type="catalytic activity">
    <reaction evidence="13">
        <text>(5Z,8Z,11Z,14Z)-eicosatetraenoyl-CoA + H2O = (5Z,8Z,11Z,14Z)-eicosatetraenoate + CoA + H(+)</text>
        <dbReference type="Rhea" id="RHEA:40151"/>
        <dbReference type="ChEBI" id="CHEBI:15377"/>
        <dbReference type="ChEBI" id="CHEBI:15378"/>
        <dbReference type="ChEBI" id="CHEBI:32395"/>
        <dbReference type="ChEBI" id="CHEBI:57287"/>
        <dbReference type="ChEBI" id="CHEBI:57368"/>
    </reaction>
    <physiologicalReaction direction="left-to-right" evidence="13">
        <dbReference type="Rhea" id="RHEA:40152"/>
    </physiologicalReaction>
</comment>
<evidence type="ECO:0000256" key="5">
    <source>
        <dbReference type="ARBA" id="ARBA00022490"/>
    </source>
</evidence>
<evidence type="ECO:0000256" key="4">
    <source>
        <dbReference type="ARBA" id="ARBA00022475"/>
    </source>
</evidence>
<dbReference type="Gene3D" id="3.10.129.10">
    <property type="entry name" value="Hotdog Thioesterase"/>
    <property type="match status" value="1"/>
</dbReference>
<evidence type="ECO:0000256" key="15">
    <source>
        <dbReference type="ARBA" id="ARBA00038456"/>
    </source>
</evidence>
<dbReference type="Proteomes" id="UP000295066">
    <property type="component" value="Unassembled WGS sequence"/>
</dbReference>
<dbReference type="InterPro" id="IPR003736">
    <property type="entry name" value="PAAI_dom"/>
</dbReference>
<evidence type="ECO:0000256" key="9">
    <source>
        <dbReference type="ARBA" id="ARBA00022946"/>
    </source>
</evidence>
<evidence type="ECO:0000313" key="26">
    <source>
        <dbReference type="Proteomes" id="UP000295066"/>
    </source>
</evidence>
<comment type="catalytic activity">
    <reaction evidence="22">
        <text>dodecanoyl-CoA + H2O = dodecanoate + CoA + H(+)</text>
        <dbReference type="Rhea" id="RHEA:30135"/>
        <dbReference type="ChEBI" id="CHEBI:15377"/>
        <dbReference type="ChEBI" id="CHEBI:15378"/>
        <dbReference type="ChEBI" id="CHEBI:18262"/>
        <dbReference type="ChEBI" id="CHEBI:57287"/>
        <dbReference type="ChEBI" id="CHEBI:57375"/>
    </reaction>
    <physiologicalReaction direction="left-to-right" evidence="22">
        <dbReference type="Rhea" id="RHEA:30136"/>
    </physiologicalReaction>
</comment>
<reference evidence="25 26" key="1">
    <citation type="submission" date="2019-03" db="EMBL/GenBank/DDBJ databases">
        <title>Genomic Encyclopedia of Type Strains, Phase IV (KMG-IV): sequencing the most valuable type-strain genomes for metagenomic binning, comparative biology and taxonomic classification.</title>
        <authorList>
            <person name="Goeker M."/>
        </authorList>
    </citation>
    <scope>NUCLEOTIDE SEQUENCE [LARGE SCALE GENOMIC DNA]</scope>
    <source>
        <strain evidence="25 26">DSM 25964</strain>
    </source>
</reference>
<dbReference type="InterPro" id="IPR052365">
    <property type="entry name" value="THEM4/THEM5_acyl-CoA_thioest"/>
</dbReference>
<evidence type="ECO:0000256" key="1">
    <source>
        <dbReference type="ARBA" id="ARBA00004170"/>
    </source>
</evidence>
<dbReference type="AlphaFoldDB" id="A0A4R8M1D5"/>
<dbReference type="GO" id="GO:0016289">
    <property type="term" value="F:acyl-CoA hydrolase activity"/>
    <property type="evidence" value="ECO:0007669"/>
    <property type="project" value="UniProtKB-ARBA"/>
</dbReference>
<dbReference type="Pfam" id="PF03061">
    <property type="entry name" value="4HBT"/>
    <property type="match status" value="1"/>
</dbReference>
<evidence type="ECO:0000256" key="18">
    <source>
        <dbReference type="ARBA" id="ARBA00043210"/>
    </source>
</evidence>
<evidence type="ECO:0000256" key="6">
    <source>
        <dbReference type="ARBA" id="ARBA00022703"/>
    </source>
</evidence>
<dbReference type="GO" id="GO:0006631">
    <property type="term" value="P:fatty acid metabolic process"/>
    <property type="evidence" value="ECO:0007669"/>
    <property type="project" value="UniProtKB-KW"/>
</dbReference>
<gene>
    <name evidence="25" type="ORF">C8D99_12218</name>
</gene>
<proteinExistence type="inferred from homology"/>
<dbReference type="CDD" id="cd03443">
    <property type="entry name" value="PaaI_thioesterase"/>
    <property type="match status" value="1"/>
</dbReference>
<evidence type="ECO:0000256" key="7">
    <source>
        <dbReference type="ARBA" id="ARBA00022801"/>
    </source>
</evidence>
<evidence type="ECO:0000259" key="24">
    <source>
        <dbReference type="Pfam" id="PF03061"/>
    </source>
</evidence>
<keyword evidence="5" id="KW-0963">Cytoplasm</keyword>
<evidence type="ECO:0000256" key="10">
    <source>
        <dbReference type="ARBA" id="ARBA00023098"/>
    </source>
</evidence>
<dbReference type="GO" id="GO:0005737">
    <property type="term" value="C:cytoplasm"/>
    <property type="evidence" value="ECO:0007669"/>
    <property type="project" value="UniProtKB-SubCell"/>
</dbReference>